<evidence type="ECO:0000256" key="3">
    <source>
        <dbReference type="ARBA" id="ARBA00022806"/>
    </source>
</evidence>
<dbReference type="Pfam" id="PF00271">
    <property type="entry name" value="Helicase_C"/>
    <property type="match status" value="1"/>
</dbReference>
<dbReference type="GO" id="GO:0003724">
    <property type="term" value="F:RNA helicase activity"/>
    <property type="evidence" value="ECO:0007669"/>
    <property type="project" value="UniProtKB-EC"/>
</dbReference>
<dbReference type="SMART" id="SM00490">
    <property type="entry name" value="HELICc"/>
    <property type="match status" value="1"/>
</dbReference>
<name>A0AAW0WUT2_CHEQU</name>
<comment type="function">
    <text evidence="6">RNA helicase.</text>
</comment>
<dbReference type="Gene3D" id="3.40.50.300">
    <property type="entry name" value="P-loop containing nucleotide triphosphate hydrolases"/>
    <property type="match status" value="2"/>
</dbReference>
<dbReference type="SUPFAM" id="SSF52540">
    <property type="entry name" value="P-loop containing nucleoside triphosphate hydrolases"/>
    <property type="match status" value="1"/>
</dbReference>
<keyword evidence="5 6" id="KW-0694">RNA-binding</keyword>
<comment type="domain">
    <text evidence="6">The Q motif is unique to and characteristic of the DEAD box family of RNA helicases and controls ATP binding and hydrolysis.</text>
</comment>
<dbReference type="CDD" id="cd00268">
    <property type="entry name" value="DEADc"/>
    <property type="match status" value="1"/>
</dbReference>
<evidence type="ECO:0000259" key="7">
    <source>
        <dbReference type="PROSITE" id="PS51192"/>
    </source>
</evidence>
<dbReference type="Pfam" id="PF00270">
    <property type="entry name" value="DEAD"/>
    <property type="match status" value="1"/>
</dbReference>
<dbReference type="SMART" id="SM00487">
    <property type="entry name" value="DEXDc"/>
    <property type="match status" value="1"/>
</dbReference>
<dbReference type="InterPro" id="IPR044742">
    <property type="entry name" value="DEAD/DEAH_RhlB"/>
</dbReference>
<dbReference type="Pfam" id="PF13959">
    <property type="entry name" value="CTE_SPB4"/>
    <property type="match status" value="1"/>
</dbReference>
<evidence type="ECO:0000313" key="9">
    <source>
        <dbReference type="EMBL" id="KAK8730731.1"/>
    </source>
</evidence>
<dbReference type="SMART" id="SM01178">
    <property type="entry name" value="DUF4217"/>
    <property type="match status" value="1"/>
</dbReference>
<comment type="caution">
    <text evidence="9">The sequence shown here is derived from an EMBL/GenBank/DDBJ whole genome shotgun (WGS) entry which is preliminary data.</text>
</comment>
<feature type="domain" description="Helicase C-terminal" evidence="8">
    <location>
        <begin position="235"/>
        <end position="404"/>
    </location>
</feature>
<sequence>MAGSSILTNHTLEWVQEKGLCSQPSVTVLTKLGFQKLTNIQQQAIPKLLAKKNAFLHARTGSGKTLAFLIPTVERLRAMKFKELHGVGALIISPTRELAQQISLVLKPLADVHEFSTLTLIGGTKLTAMAIQNGATLVVGTPGILLKALSGQDNMCLPICNLKILILDEADSLLDNESNTQYLRKICSLLPQDEVQKVLVSATVTPTCMKLAKEVLKTDFFYVTAEKNASPTTAQVKQSYVLVNASDRLPMLTTILQTLRKKKVIIFLNSCDSVRFHHKVLSHLQLPVLYCVGKEKQTRRSSMYMKFLELKQGILLTTGMAERGWDIPGIHWIIQYDPPHKPEKYIHRIGRTGRGEGRVGRALLFLRPEENKFIEVLKNMEVQIEQLEFLGDLKEIQKKIDSLVLNDALIRLRAKLAFKKFVRAYQCHTLRDIFSIQSLNLHEVCRAFGFTKPPVELGQLT</sequence>
<comment type="similarity">
    <text evidence="6">Belongs to the DEAD box helicase family.</text>
</comment>
<evidence type="ECO:0000256" key="6">
    <source>
        <dbReference type="RuleBase" id="RU365068"/>
    </source>
</evidence>
<dbReference type="GO" id="GO:0003723">
    <property type="term" value="F:RNA binding"/>
    <property type="evidence" value="ECO:0007669"/>
    <property type="project" value="UniProtKB-UniRule"/>
</dbReference>
<dbReference type="EMBL" id="JARKIK010000063">
    <property type="protein sequence ID" value="KAK8730731.1"/>
    <property type="molecule type" value="Genomic_DNA"/>
</dbReference>
<proteinExistence type="inferred from homology"/>
<dbReference type="InterPro" id="IPR014001">
    <property type="entry name" value="Helicase_ATP-bd"/>
</dbReference>
<reference evidence="9 10" key="1">
    <citation type="journal article" date="2024" name="BMC Genomics">
        <title>Genome assembly of redclaw crayfish (Cherax quadricarinatus) provides insights into its immune adaptation and hypoxia tolerance.</title>
        <authorList>
            <person name="Liu Z."/>
            <person name="Zheng J."/>
            <person name="Li H."/>
            <person name="Fang K."/>
            <person name="Wang S."/>
            <person name="He J."/>
            <person name="Zhou D."/>
            <person name="Weng S."/>
            <person name="Chi M."/>
            <person name="Gu Z."/>
            <person name="He J."/>
            <person name="Li F."/>
            <person name="Wang M."/>
        </authorList>
    </citation>
    <scope>NUCLEOTIDE SEQUENCE [LARGE SCALE GENOMIC DNA]</scope>
    <source>
        <strain evidence="9">ZL_2023a</strain>
    </source>
</reference>
<dbReference type="EC" id="3.6.4.13" evidence="6"/>
<dbReference type="PANTHER" id="PTHR24031">
    <property type="entry name" value="RNA HELICASE"/>
    <property type="match status" value="1"/>
</dbReference>
<evidence type="ECO:0000256" key="5">
    <source>
        <dbReference type="ARBA" id="ARBA00022884"/>
    </source>
</evidence>
<evidence type="ECO:0000259" key="8">
    <source>
        <dbReference type="PROSITE" id="PS51194"/>
    </source>
</evidence>
<organism evidence="9 10">
    <name type="scientific">Cherax quadricarinatus</name>
    <name type="common">Australian red claw crayfish</name>
    <dbReference type="NCBI Taxonomy" id="27406"/>
    <lineage>
        <taxon>Eukaryota</taxon>
        <taxon>Metazoa</taxon>
        <taxon>Ecdysozoa</taxon>
        <taxon>Arthropoda</taxon>
        <taxon>Crustacea</taxon>
        <taxon>Multicrustacea</taxon>
        <taxon>Malacostraca</taxon>
        <taxon>Eumalacostraca</taxon>
        <taxon>Eucarida</taxon>
        <taxon>Decapoda</taxon>
        <taxon>Pleocyemata</taxon>
        <taxon>Astacidea</taxon>
        <taxon>Parastacoidea</taxon>
        <taxon>Parastacidae</taxon>
        <taxon>Cherax</taxon>
    </lineage>
</organism>
<evidence type="ECO:0000313" key="10">
    <source>
        <dbReference type="Proteomes" id="UP001445076"/>
    </source>
</evidence>
<dbReference type="GO" id="GO:0016787">
    <property type="term" value="F:hydrolase activity"/>
    <property type="evidence" value="ECO:0007669"/>
    <property type="project" value="UniProtKB-KW"/>
</dbReference>
<evidence type="ECO:0000256" key="1">
    <source>
        <dbReference type="ARBA" id="ARBA00022741"/>
    </source>
</evidence>
<evidence type="ECO:0000256" key="4">
    <source>
        <dbReference type="ARBA" id="ARBA00022840"/>
    </source>
</evidence>
<accession>A0AAW0WUT2</accession>
<dbReference type="InterPro" id="IPR025313">
    <property type="entry name" value="SPB4-like_CTE"/>
</dbReference>
<keyword evidence="3 6" id="KW-0347">Helicase</keyword>
<keyword evidence="10" id="KW-1185">Reference proteome</keyword>
<dbReference type="InterPro" id="IPR011545">
    <property type="entry name" value="DEAD/DEAH_box_helicase_dom"/>
</dbReference>
<dbReference type="InterPro" id="IPR001650">
    <property type="entry name" value="Helicase_C-like"/>
</dbReference>
<keyword evidence="2 6" id="KW-0378">Hydrolase</keyword>
<feature type="domain" description="Helicase ATP-binding" evidence="7">
    <location>
        <begin position="45"/>
        <end position="222"/>
    </location>
</feature>
<dbReference type="GO" id="GO:0005524">
    <property type="term" value="F:ATP binding"/>
    <property type="evidence" value="ECO:0007669"/>
    <property type="project" value="UniProtKB-UniRule"/>
</dbReference>
<dbReference type="PROSITE" id="PS51192">
    <property type="entry name" value="HELICASE_ATP_BIND_1"/>
    <property type="match status" value="1"/>
</dbReference>
<gene>
    <name evidence="9" type="ORF">OTU49_007896</name>
</gene>
<dbReference type="Proteomes" id="UP001445076">
    <property type="component" value="Unassembled WGS sequence"/>
</dbReference>
<dbReference type="CDD" id="cd18787">
    <property type="entry name" value="SF2_C_DEAD"/>
    <property type="match status" value="1"/>
</dbReference>
<protein>
    <recommendedName>
        <fullName evidence="6">ATP-dependent RNA helicase</fullName>
        <ecNumber evidence="6">3.6.4.13</ecNumber>
    </recommendedName>
</protein>
<dbReference type="InterPro" id="IPR027417">
    <property type="entry name" value="P-loop_NTPase"/>
</dbReference>
<comment type="catalytic activity">
    <reaction evidence="6">
        <text>ATP + H2O = ADP + phosphate + H(+)</text>
        <dbReference type="Rhea" id="RHEA:13065"/>
        <dbReference type="ChEBI" id="CHEBI:15377"/>
        <dbReference type="ChEBI" id="CHEBI:15378"/>
        <dbReference type="ChEBI" id="CHEBI:30616"/>
        <dbReference type="ChEBI" id="CHEBI:43474"/>
        <dbReference type="ChEBI" id="CHEBI:456216"/>
        <dbReference type="EC" id="3.6.4.13"/>
    </reaction>
</comment>
<keyword evidence="4 6" id="KW-0067">ATP-binding</keyword>
<evidence type="ECO:0000256" key="2">
    <source>
        <dbReference type="ARBA" id="ARBA00022801"/>
    </source>
</evidence>
<dbReference type="AlphaFoldDB" id="A0AAW0WUT2"/>
<keyword evidence="1 6" id="KW-0547">Nucleotide-binding</keyword>
<dbReference type="PROSITE" id="PS51194">
    <property type="entry name" value="HELICASE_CTER"/>
    <property type="match status" value="1"/>
</dbReference>